<dbReference type="KEGG" id="rter:IDM49_08400"/>
<keyword evidence="4 14" id="KW-0645">Protease</keyword>
<dbReference type="GeneID" id="96624260"/>
<dbReference type="Pfam" id="PF17820">
    <property type="entry name" value="PDZ_6"/>
    <property type="match status" value="1"/>
</dbReference>
<feature type="transmembrane region" description="Helical" evidence="11">
    <location>
        <begin position="417"/>
        <end position="441"/>
    </location>
</feature>
<evidence type="ECO:0000313" key="15">
    <source>
        <dbReference type="Proteomes" id="UP000516404"/>
    </source>
</evidence>
<protein>
    <submittedName>
        <fullName evidence="14">Site-2 protease family protein</fullName>
    </submittedName>
</protein>
<evidence type="ECO:0000256" key="7">
    <source>
        <dbReference type="ARBA" id="ARBA00022833"/>
    </source>
</evidence>
<evidence type="ECO:0000256" key="4">
    <source>
        <dbReference type="ARBA" id="ARBA00022670"/>
    </source>
</evidence>
<keyword evidence="10 11" id="KW-0472">Membrane</keyword>
<dbReference type="AlphaFoldDB" id="A0A7H2BC62"/>
<keyword evidence="9" id="KW-0482">Metalloprotease</keyword>
<dbReference type="GO" id="GO:0006508">
    <property type="term" value="P:proteolysis"/>
    <property type="evidence" value="ECO:0007669"/>
    <property type="project" value="UniProtKB-KW"/>
</dbReference>
<sequence length="447" mass="47666">MGILLFIIGVIIMAVAIGASIGLHEIGHLVPAKKFGVRVPQYMIGFGKTLFSVRRGETEYGFKLIPLGGYISMIGMYPPAKTGEGLRTSTTGPFSQLIEDARAVDHERISETDENRVFYKLPIYKRIIIMLGGPVMNLLIGVVCVAILILGFGSAQPTTTVSSVSQCVKTVSSEQENNATAACAESDPKAPAAAAGLKAGDVITRFAGQDISSWNQLTDEIKTHANQSVEVTVLRDGKTENLTIEPMLTARPVMNETTGTYEKNEDGSYKTTDVGFIGVSPSTELVPGTAGDILPTVGEQMKSIYSSVLRLPARVFETARVLVTNGERGVNGPMSVVGVGRIAGEIASTDQINLKEKAATLVSMIGTLNLFLFALNLVPLLPLDGGHVLGALWEGVRKLFARLFGRQNPGPFDAAKLLPLTFVVAGAFGLMSLILITADIFKPITLL</sequence>
<dbReference type="RefSeq" id="WP_190724179.1">
    <property type="nucleotide sequence ID" value="NZ_CP061539.1"/>
</dbReference>
<evidence type="ECO:0000256" key="8">
    <source>
        <dbReference type="ARBA" id="ARBA00022989"/>
    </source>
</evidence>
<comment type="cofactor">
    <cofactor evidence="1">
        <name>Zn(2+)</name>
        <dbReference type="ChEBI" id="CHEBI:29105"/>
    </cofactor>
</comment>
<evidence type="ECO:0000313" key="14">
    <source>
        <dbReference type="EMBL" id="QNV37258.1"/>
    </source>
</evidence>
<evidence type="ECO:0000256" key="3">
    <source>
        <dbReference type="ARBA" id="ARBA00007931"/>
    </source>
</evidence>
<feature type="transmembrane region" description="Helical" evidence="11">
    <location>
        <begin position="127"/>
        <end position="152"/>
    </location>
</feature>
<keyword evidence="6" id="KW-0378">Hydrolase</keyword>
<dbReference type="SUPFAM" id="SSF50156">
    <property type="entry name" value="PDZ domain-like"/>
    <property type="match status" value="1"/>
</dbReference>
<evidence type="ECO:0000256" key="10">
    <source>
        <dbReference type="ARBA" id="ARBA00023136"/>
    </source>
</evidence>
<gene>
    <name evidence="14" type="ORF">IDM49_08400</name>
</gene>
<feature type="transmembrane region" description="Helical" evidence="11">
    <location>
        <begin position="358"/>
        <end position="378"/>
    </location>
</feature>
<accession>A0A7H2BC62</accession>
<reference evidence="14 15" key="1">
    <citation type="submission" date="2020-09" db="EMBL/GenBank/DDBJ databases">
        <title>Investigation of environmental microbes.</title>
        <authorList>
            <person name="Ou Y."/>
            <person name="Kang Q."/>
        </authorList>
    </citation>
    <scope>NUCLEOTIDE SEQUENCE [LARGE SCALE GENOMIC DNA]</scope>
    <source>
        <strain evidence="14 15">KJZ-14</strain>
    </source>
</reference>
<dbReference type="GO" id="GO:0016020">
    <property type="term" value="C:membrane"/>
    <property type="evidence" value="ECO:0007669"/>
    <property type="project" value="UniProtKB-SubCell"/>
</dbReference>
<name>A0A7H2BC62_9MICC</name>
<evidence type="ECO:0000259" key="13">
    <source>
        <dbReference type="Pfam" id="PF17820"/>
    </source>
</evidence>
<dbReference type="Gene3D" id="2.30.42.10">
    <property type="match status" value="1"/>
</dbReference>
<dbReference type="EMBL" id="CP061539">
    <property type="protein sequence ID" value="QNV37258.1"/>
    <property type="molecule type" value="Genomic_DNA"/>
</dbReference>
<keyword evidence="15" id="KW-1185">Reference proteome</keyword>
<comment type="subcellular location">
    <subcellularLocation>
        <location evidence="2">Membrane</location>
        <topology evidence="2">Multi-pass membrane protein</topology>
    </subcellularLocation>
</comment>
<evidence type="ECO:0000256" key="9">
    <source>
        <dbReference type="ARBA" id="ARBA00023049"/>
    </source>
</evidence>
<feature type="domain" description="Peptidase M50" evidence="12">
    <location>
        <begin position="13"/>
        <end position="398"/>
    </location>
</feature>
<dbReference type="Pfam" id="PF02163">
    <property type="entry name" value="Peptidase_M50"/>
    <property type="match status" value="1"/>
</dbReference>
<dbReference type="InterPro" id="IPR036034">
    <property type="entry name" value="PDZ_sf"/>
</dbReference>
<dbReference type="GO" id="GO:0004222">
    <property type="term" value="F:metalloendopeptidase activity"/>
    <property type="evidence" value="ECO:0007669"/>
    <property type="project" value="InterPro"/>
</dbReference>
<feature type="domain" description="PDZ" evidence="13">
    <location>
        <begin position="187"/>
        <end position="235"/>
    </location>
</feature>
<evidence type="ECO:0000256" key="1">
    <source>
        <dbReference type="ARBA" id="ARBA00001947"/>
    </source>
</evidence>
<evidence type="ECO:0000256" key="5">
    <source>
        <dbReference type="ARBA" id="ARBA00022692"/>
    </source>
</evidence>
<evidence type="ECO:0000256" key="2">
    <source>
        <dbReference type="ARBA" id="ARBA00004141"/>
    </source>
</evidence>
<dbReference type="PANTHER" id="PTHR42837">
    <property type="entry name" value="REGULATOR OF SIGMA-E PROTEASE RSEP"/>
    <property type="match status" value="1"/>
</dbReference>
<proteinExistence type="inferred from homology"/>
<comment type="similarity">
    <text evidence="3">Belongs to the peptidase M50B family.</text>
</comment>
<keyword evidence="8 11" id="KW-1133">Transmembrane helix</keyword>
<evidence type="ECO:0000256" key="11">
    <source>
        <dbReference type="SAM" id="Phobius"/>
    </source>
</evidence>
<evidence type="ECO:0000259" key="12">
    <source>
        <dbReference type="Pfam" id="PF02163"/>
    </source>
</evidence>
<evidence type="ECO:0000256" key="6">
    <source>
        <dbReference type="ARBA" id="ARBA00022801"/>
    </source>
</evidence>
<dbReference type="Proteomes" id="UP000516404">
    <property type="component" value="Chromosome"/>
</dbReference>
<dbReference type="CDD" id="cd06163">
    <property type="entry name" value="S2P-M50_PDZ_RseP-like"/>
    <property type="match status" value="1"/>
</dbReference>
<keyword evidence="7" id="KW-0862">Zinc</keyword>
<dbReference type="InterPro" id="IPR041489">
    <property type="entry name" value="PDZ_6"/>
</dbReference>
<organism evidence="14 15">
    <name type="scientific">Rothia terrae</name>
    <dbReference type="NCBI Taxonomy" id="396015"/>
    <lineage>
        <taxon>Bacteria</taxon>
        <taxon>Bacillati</taxon>
        <taxon>Actinomycetota</taxon>
        <taxon>Actinomycetes</taxon>
        <taxon>Micrococcales</taxon>
        <taxon>Micrococcaceae</taxon>
        <taxon>Rothia</taxon>
    </lineage>
</organism>
<dbReference type="PANTHER" id="PTHR42837:SF2">
    <property type="entry name" value="MEMBRANE METALLOPROTEASE ARASP2, CHLOROPLASTIC-RELATED"/>
    <property type="match status" value="1"/>
</dbReference>
<keyword evidence="5 11" id="KW-0812">Transmembrane</keyword>
<dbReference type="InterPro" id="IPR008915">
    <property type="entry name" value="Peptidase_M50"/>
</dbReference>
<dbReference type="InterPro" id="IPR004387">
    <property type="entry name" value="Pept_M50_Zn"/>
</dbReference>